<feature type="domain" description="AB hydrolase-1" evidence="2">
    <location>
        <begin position="88"/>
        <end position="193"/>
    </location>
</feature>
<keyword evidence="1" id="KW-0812">Transmembrane</keyword>
<dbReference type="PANTHER" id="PTHR12277:SF81">
    <property type="entry name" value="PROTEIN ABHD13"/>
    <property type="match status" value="1"/>
</dbReference>
<evidence type="ECO:0000259" key="2">
    <source>
        <dbReference type="Pfam" id="PF00561"/>
    </source>
</evidence>
<keyword evidence="1" id="KW-0472">Membrane</keyword>
<gene>
    <name evidence="3" type="ORF">FTUN_4215</name>
</gene>
<dbReference type="Proteomes" id="UP000503447">
    <property type="component" value="Chromosome"/>
</dbReference>
<dbReference type="Gene3D" id="3.40.50.1820">
    <property type="entry name" value="alpha/beta hydrolase"/>
    <property type="match status" value="1"/>
</dbReference>
<evidence type="ECO:0000256" key="1">
    <source>
        <dbReference type="SAM" id="Phobius"/>
    </source>
</evidence>
<dbReference type="InterPro" id="IPR029058">
    <property type="entry name" value="AB_hydrolase_fold"/>
</dbReference>
<evidence type="ECO:0000313" key="3">
    <source>
        <dbReference type="EMBL" id="QJW96658.1"/>
    </source>
</evidence>
<dbReference type="SUPFAM" id="SSF53474">
    <property type="entry name" value="alpha/beta-Hydrolases"/>
    <property type="match status" value="1"/>
</dbReference>
<dbReference type="EMBL" id="CP053452">
    <property type="protein sequence ID" value="QJW96658.1"/>
    <property type="molecule type" value="Genomic_DNA"/>
</dbReference>
<keyword evidence="1" id="KW-1133">Transmembrane helix</keyword>
<name>A0A6M5YRN9_9BACT</name>
<accession>A0A6M5YRN9</accession>
<dbReference type="AlphaFoldDB" id="A0A6M5YRN9"/>
<dbReference type="RefSeq" id="WP_171472195.1">
    <property type="nucleotide sequence ID" value="NZ_CP053452.2"/>
</dbReference>
<reference evidence="4" key="1">
    <citation type="submission" date="2020-05" db="EMBL/GenBank/DDBJ databases">
        <title>Frigoriglobus tundricola gen. nov., sp. nov., a psychrotolerant cellulolytic planctomycete of the family Gemmataceae with two divergent copies of 16S rRNA gene.</title>
        <authorList>
            <person name="Kulichevskaya I.S."/>
            <person name="Ivanova A.A."/>
            <person name="Naumoff D.G."/>
            <person name="Beletsky A.V."/>
            <person name="Rijpstra W.I.C."/>
            <person name="Sinninghe Damste J.S."/>
            <person name="Mardanov A.V."/>
            <person name="Ravin N.V."/>
            <person name="Dedysh S.N."/>
        </authorList>
    </citation>
    <scope>NUCLEOTIDE SEQUENCE [LARGE SCALE GENOMIC DNA]</scope>
    <source>
        <strain evidence="4">PL17</strain>
    </source>
</reference>
<protein>
    <recommendedName>
        <fullName evidence="2">AB hydrolase-1 domain-containing protein</fullName>
    </recommendedName>
</protein>
<sequence>MTTALEPPPRRSLRHRVLRWAALLALTYAGIVTVFWFCERRLVFYPASADEVWLKPKDPWSRDVWFHAADGNKISGRWIPPETPHHGAVLLAHGNGGNLTHRGQVAAELRAALGAGVLLFDYPSYGKSSGAPTEESCYASAEAAYKWLTDEARVPPDRVVLLGESLGGGPAVELATRHEHRALVLVFTFTSLPDAAKYHFPFLPVHTLMRTRFDNLAKIGRCSRPVFIAHGTADRTVPVSHSERLFAAANEPKEFLRLEGEGHDLAIVTLYAPVLAKFLDRYAP</sequence>
<dbReference type="InterPro" id="IPR000073">
    <property type="entry name" value="AB_hydrolase_1"/>
</dbReference>
<proteinExistence type="predicted"/>
<dbReference type="Pfam" id="PF00561">
    <property type="entry name" value="Abhydrolase_1"/>
    <property type="match status" value="1"/>
</dbReference>
<dbReference type="KEGG" id="ftj:FTUN_4215"/>
<evidence type="ECO:0000313" key="4">
    <source>
        <dbReference type="Proteomes" id="UP000503447"/>
    </source>
</evidence>
<feature type="transmembrane region" description="Helical" evidence="1">
    <location>
        <begin position="17"/>
        <end position="37"/>
    </location>
</feature>
<keyword evidence="4" id="KW-1185">Reference proteome</keyword>
<dbReference type="PANTHER" id="PTHR12277">
    <property type="entry name" value="ALPHA/BETA HYDROLASE DOMAIN-CONTAINING PROTEIN"/>
    <property type="match status" value="1"/>
</dbReference>
<organism evidence="3 4">
    <name type="scientific">Frigoriglobus tundricola</name>
    <dbReference type="NCBI Taxonomy" id="2774151"/>
    <lineage>
        <taxon>Bacteria</taxon>
        <taxon>Pseudomonadati</taxon>
        <taxon>Planctomycetota</taxon>
        <taxon>Planctomycetia</taxon>
        <taxon>Gemmatales</taxon>
        <taxon>Gemmataceae</taxon>
        <taxon>Frigoriglobus</taxon>
    </lineage>
</organism>